<evidence type="ECO:0000256" key="9">
    <source>
        <dbReference type="ARBA" id="ARBA00022806"/>
    </source>
</evidence>
<proteinExistence type="inferred from homology"/>
<evidence type="ECO:0000259" key="24">
    <source>
        <dbReference type="PROSITE" id="PS51193"/>
    </source>
</evidence>
<dbReference type="SMART" id="SM00491">
    <property type="entry name" value="HELICc2"/>
    <property type="match status" value="1"/>
</dbReference>
<dbReference type="PANTHER" id="PTHR11472">
    <property type="entry name" value="DNA REPAIR DEAD HELICASE RAD3/XP-D SUBFAMILY MEMBER"/>
    <property type="match status" value="1"/>
</dbReference>
<evidence type="ECO:0000256" key="14">
    <source>
        <dbReference type="ARBA" id="ARBA00023235"/>
    </source>
</evidence>
<dbReference type="GO" id="GO:0005634">
    <property type="term" value="C:nucleus"/>
    <property type="evidence" value="ECO:0007669"/>
    <property type="project" value="UniProtKB-SubCell"/>
</dbReference>
<accession>A0A9W8ZL90</accession>
<dbReference type="InterPro" id="IPR014013">
    <property type="entry name" value="Helic_SF1/SF2_ATP-bd_DinG/Rad3"/>
</dbReference>
<dbReference type="AlphaFoldDB" id="A0A9W8ZL90"/>
<evidence type="ECO:0000256" key="11">
    <source>
        <dbReference type="ARBA" id="ARBA00023004"/>
    </source>
</evidence>
<reference evidence="25" key="1">
    <citation type="submission" date="2022-10" db="EMBL/GenBank/DDBJ databases">
        <title>Tapping the CABI collections for fungal endophytes: first genome assemblies for Collariella, Neodidymelliopsis, Ascochyta clinopodiicola, Didymella pomorum, Didymosphaeria variabile, Neocosmospora piperis and Neocucurbitaria cava.</title>
        <authorList>
            <person name="Hill R."/>
        </authorList>
    </citation>
    <scope>NUCLEOTIDE SEQUENCE</scope>
    <source>
        <strain evidence="25">IMI 355091</strain>
    </source>
</reference>
<comment type="caution">
    <text evidence="25">The sequence shown here is derived from an EMBL/GenBank/DDBJ whole genome shotgun (WGS) entry which is preliminary data.</text>
</comment>
<dbReference type="InterPro" id="IPR027417">
    <property type="entry name" value="P-loop_NTPase"/>
</dbReference>
<name>A0A9W8ZL90_9PLEO</name>
<evidence type="ECO:0000256" key="18">
    <source>
        <dbReference type="ARBA" id="ARBA00044969"/>
    </source>
</evidence>
<keyword evidence="11" id="KW-0408">Iron</keyword>
<evidence type="ECO:0000256" key="22">
    <source>
        <dbReference type="ARBA" id="ARBA00048954"/>
    </source>
</evidence>
<dbReference type="InterPro" id="IPR013020">
    <property type="entry name" value="Rad3/Chl1-like"/>
</dbReference>
<evidence type="ECO:0000256" key="8">
    <source>
        <dbReference type="ARBA" id="ARBA00022801"/>
    </source>
</evidence>
<evidence type="ECO:0000256" key="5">
    <source>
        <dbReference type="ARBA" id="ARBA00017386"/>
    </source>
</evidence>
<gene>
    <name evidence="25" type="primary">CHL1_1</name>
    <name evidence="25" type="ORF">N0V91_000906</name>
</gene>
<sequence length="810" mass="90097">MTNNNVARNFHHPYEPYDIQQQFMNAVYDCLEDGKVGIFESPTGTGKSLSLICGSLTWLRDNKRRTFEDGFEVDAKNPDDPPWMLEHARKQRKQEAFRRRQELNERLAKIKAQEKRARERASGSGQVYKRQKTGPDDGGGDDEAQFALDDYESDHESASIARAAEFGSSGLSAETQALMDRLGYVTGETRTEDGQVVDETKIFFCSRTHSQLTQFSSELSRVKMPPAITMDEEPSNNGINSLTEDVKHLTLGSRKNLCINPKVSCLGNATAINERCLELQQSKSSESRCSAMPTKDDEPLLNDFRDHALAKIRDIEDLGILGKKLGVCPYYASRPATKFCEIVTLPYPLLLQNSAREALGLSLKNHVVIIDEAHNLMDAIAGIYSVSVTLPQVQQARGQLTAYLQKFRNRLKGKNRVYVAQIIRILDSVISYLQSIAANSKVSDGLVDMVSIMSGKGVDQINIFKLNAYLQESKLARKVDGYTAFADDTERESLTTQRKDRSTHLPRNAVPVLMHVQAFLLSLMNPSAEGRFFYSKEDGTDLTLRYMLLDPTYHFKDIVEDARAVILAGGTMSPMSDYEHHLFPYLDLGKIQTLSCGHVIPPSNLLAAPITTASNGIDFDFTFESRNKESTTKPIFLEQRSEQSASRSDASKESVVDSVLTAYSAAVASGNGRGALLFAVIGGTLSEGINFSDALGRGVIVVGLPFPNPHSAEWKAKMQYITSKENARGGDGKAAARDYYENACMRAVNQCVGRAIRHKGDYAAIMMLDKRYGGERIQNKLPKWIRSSLMAKTSVKKMERALKQFFAVER</sequence>
<dbReference type="InterPro" id="IPR045028">
    <property type="entry name" value="DinG/Rad3-like"/>
</dbReference>
<evidence type="ECO:0000313" key="26">
    <source>
        <dbReference type="Proteomes" id="UP001140510"/>
    </source>
</evidence>
<evidence type="ECO:0000256" key="10">
    <source>
        <dbReference type="ARBA" id="ARBA00022840"/>
    </source>
</evidence>
<dbReference type="FunFam" id="3.40.50.300:FF:002774">
    <property type="entry name" value="ATP-dependent DNA helicase chl1"/>
    <property type="match status" value="1"/>
</dbReference>
<feature type="region of interest" description="Disordered" evidence="23">
    <location>
        <begin position="110"/>
        <end position="145"/>
    </location>
</feature>
<comment type="similarity">
    <text evidence="3">Belongs to the DEAD box helicase family. DEAH subfamily. DDX11/CHL1 sub-subfamily.</text>
</comment>
<evidence type="ECO:0000256" key="15">
    <source>
        <dbReference type="ARBA" id="ARBA00023242"/>
    </source>
</evidence>
<organism evidence="25 26">
    <name type="scientific">Didymella pomorum</name>
    <dbReference type="NCBI Taxonomy" id="749634"/>
    <lineage>
        <taxon>Eukaryota</taxon>
        <taxon>Fungi</taxon>
        <taxon>Dikarya</taxon>
        <taxon>Ascomycota</taxon>
        <taxon>Pezizomycotina</taxon>
        <taxon>Dothideomycetes</taxon>
        <taxon>Pleosporomycetidae</taxon>
        <taxon>Pleosporales</taxon>
        <taxon>Pleosporineae</taxon>
        <taxon>Didymellaceae</taxon>
        <taxon>Didymella</taxon>
    </lineage>
</organism>
<dbReference type="GO" id="GO:0043139">
    <property type="term" value="F:5'-3' DNA helicase activity"/>
    <property type="evidence" value="ECO:0007669"/>
    <property type="project" value="UniProtKB-EC"/>
</dbReference>
<evidence type="ECO:0000256" key="6">
    <source>
        <dbReference type="ARBA" id="ARBA00022723"/>
    </source>
</evidence>
<keyword evidence="14" id="KW-0413">Isomerase</keyword>
<keyword evidence="16" id="KW-0131">Cell cycle</keyword>
<dbReference type="Pfam" id="PF13307">
    <property type="entry name" value="Helicase_C_2"/>
    <property type="match status" value="1"/>
</dbReference>
<evidence type="ECO:0000256" key="4">
    <source>
        <dbReference type="ARBA" id="ARBA00016387"/>
    </source>
</evidence>
<dbReference type="GO" id="GO:0003677">
    <property type="term" value="F:DNA binding"/>
    <property type="evidence" value="ECO:0007669"/>
    <property type="project" value="UniProtKB-KW"/>
</dbReference>
<dbReference type="EC" id="5.6.2.3" evidence="18"/>
<dbReference type="Proteomes" id="UP001140510">
    <property type="component" value="Unassembled WGS sequence"/>
</dbReference>
<dbReference type="GO" id="GO:0006139">
    <property type="term" value="P:nucleobase-containing compound metabolic process"/>
    <property type="evidence" value="ECO:0007669"/>
    <property type="project" value="InterPro"/>
</dbReference>
<evidence type="ECO:0000256" key="3">
    <source>
        <dbReference type="ARBA" id="ARBA00008435"/>
    </source>
</evidence>
<comment type="subcellular location">
    <subcellularLocation>
        <location evidence="2">Nucleus</location>
    </subcellularLocation>
</comment>
<dbReference type="NCBIfam" id="TIGR00604">
    <property type="entry name" value="rad3"/>
    <property type="match status" value="1"/>
</dbReference>
<evidence type="ECO:0000256" key="23">
    <source>
        <dbReference type="SAM" id="MobiDB-lite"/>
    </source>
</evidence>
<evidence type="ECO:0000256" key="20">
    <source>
        <dbReference type="ARBA" id="ARBA00045008"/>
    </source>
</evidence>
<keyword evidence="26" id="KW-1185">Reference proteome</keyword>
<keyword evidence="15" id="KW-0539">Nucleus</keyword>
<evidence type="ECO:0000256" key="16">
    <source>
        <dbReference type="ARBA" id="ARBA00023306"/>
    </source>
</evidence>
<dbReference type="InterPro" id="IPR006554">
    <property type="entry name" value="Helicase-like_DEXD_c2"/>
</dbReference>
<evidence type="ECO:0000313" key="25">
    <source>
        <dbReference type="EMBL" id="KAJ4411771.1"/>
    </source>
</evidence>
<dbReference type="Gene3D" id="3.40.50.300">
    <property type="entry name" value="P-loop containing nucleotide triphosphate hydrolases"/>
    <property type="match status" value="3"/>
</dbReference>
<evidence type="ECO:0000256" key="13">
    <source>
        <dbReference type="ARBA" id="ARBA00023125"/>
    </source>
</evidence>
<dbReference type="GO" id="GO:0005524">
    <property type="term" value="F:ATP binding"/>
    <property type="evidence" value="ECO:0007669"/>
    <property type="project" value="UniProtKB-KW"/>
</dbReference>
<feature type="domain" description="Helicase ATP-binding" evidence="24">
    <location>
        <begin position="6"/>
        <end position="421"/>
    </location>
</feature>
<dbReference type="PROSITE" id="PS51193">
    <property type="entry name" value="HELICASE_ATP_BIND_2"/>
    <property type="match status" value="1"/>
</dbReference>
<comment type="cofactor">
    <cofactor evidence="1">
        <name>[4Fe-4S] cluster</name>
        <dbReference type="ChEBI" id="CHEBI:49883"/>
    </cofactor>
</comment>
<dbReference type="InterPro" id="IPR010614">
    <property type="entry name" value="RAD3-like_helicase_DEAD"/>
</dbReference>
<evidence type="ECO:0000256" key="17">
    <source>
        <dbReference type="ARBA" id="ARBA00029709"/>
    </source>
</evidence>
<dbReference type="GO" id="GO:0034085">
    <property type="term" value="P:establishment of sister chromatid cohesion"/>
    <property type="evidence" value="ECO:0007669"/>
    <property type="project" value="TreeGrafter"/>
</dbReference>
<comment type="function">
    <text evidence="21">ATP-dependent DNA helicase important for chromosome transmission and normal cell cycle progression in G(2)/M. May have a role in changing DNA topology to allow the loading of proteins involved in maintaining sister chromatid cohesion in the vicinity of the centromeres. Has a specific role in chromosome segregation during meiosis II.</text>
</comment>
<evidence type="ECO:0000256" key="7">
    <source>
        <dbReference type="ARBA" id="ARBA00022741"/>
    </source>
</evidence>
<dbReference type="OrthoDB" id="267079at2759"/>
<evidence type="ECO:0000256" key="12">
    <source>
        <dbReference type="ARBA" id="ARBA00023014"/>
    </source>
</evidence>
<keyword evidence="10" id="KW-0067">ATP-binding</keyword>
<keyword evidence="13" id="KW-0238">DNA-binding</keyword>
<dbReference type="SUPFAM" id="SSF52540">
    <property type="entry name" value="P-loop containing nucleoside triphosphate hydrolases"/>
    <property type="match status" value="1"/>
</dbReference>
<dbReference type="PANTHER" id="PTHR11472:SF41">
    <property type="entry name" value="ATP-DEPENDENT DNA HELICASE DDX11-RELATED"/>
    <property type="match status" value="1"/>
</dbReference>
<evidence type="ECO:0000256" key="1">
    <source>
        <dbReference type="ARBA" id="ARBA00001966"/>
    </source>
</evidence>
<dbReference type="EMBL" id="JAPEVA010000004">
    <property type="protein sequence ID" value="KAJ4411771.1"/>
    <property type="molecule type" value="Genomic_DNA"/>
</dbReference>
<dbReference type="GO" id="GO:0016818">
    <property type="term" value="F:hydrolase activity, acting on acid anhydrides, in phosphorus-containing anhydrides"/>
    <property type="evidence" value="ECO:0007669"/>
    <property type="project" value="InterPro"/>
</dbReference>
<dbReference type="GO" id="GO:0006974">
    <property type="term" value="P:DNA damage response"/>
    <property type="evidence" value="ECO:0007669"/>
    <property type="project" value="UniProtKB-ARBA"/>
</dbReference>
<feature type="compositionally biased region" description="Basic and acidic residues" evidence="23">
    <location>
        <begin position="110"/>
        <end position="121"/>
    </location>
</feature>
<comment type="catalytic activity">
    <reaction evidence="22">
        <text>ATP + H2O = ADP + phosphate + H(+)</text>
        <dbReference type="Rhea" id="RHEA:13065"/>
        <dbReference type="ChEBI" id="CHEBI:15377"/>
        <dbReference type="ChEBI" id="CHEBI:15378"/>
        <dbReference type="ChEBI" id="CHEBI:30616"/>
        <dbReference type="ChEBI" id="CHEBI:43474"/>
        <dbReference type="ChEBI" id="CHEBI:456216"/>
        <dbReference type="EC" id="5.6.2.3"/>
    </reaction>
</comment>
<protein>
    <recommendedName>
        <fullName evidence="5">ATP-dependent DNA helicase CHL1</fullName>
        <ecNumber evidence="18">5.6.2.3</ecNumber>
    </recommendedName>
    <alternativeName>
        <fullName evidence="4">ATP-dependent DNA helicase chl1</fullName>
    </alternativeName>
    <alternativeName>
        <fullName evidence="17">Chromosome loss protein 1</fullName>
    </alternativeName>
    <alternativeName>
        <fullName evidence="19 20">DNA 5'-3' helicase CHL1</fullName>
    </alternativeName>
</protein>
<keyword evidence="9 25" id="KW-0347">Helicase</keyword>
<evidence type="ECO:0000256" key="19">
    <source>
        <dbReference type="ARBA" id="ARBA00044998"/>
    </source>
</evidence>
<keyword evidence="8 25" id="KW-0378">Hydrolase</keyword>
<keyword evidence="6" id="KW-0479">Metal-binding</keyword>
<dbReference type="GO" id="GO:0046872">
    <property type="term" value="F:metal ion binding"/>
    <property type="evidence" value="ECO:0007669"/>
    <property type="project" value="UniProtKB-KW"/>
</dbReference>
<evidence type="ECO:0000256" key="21">
    <source>
        <dbReference type="ARBA" id="ARBA00045702"/>
    </source>
</evidence>
<dbReference type="SMART" id="SM00488">
    <property type="entry name" value="DEXDc2"/>
    <property type="match status" value="1"/>
</dbReference>
<keyword evidence="12" id="KW-0411">Iron-sulfur</keyword>
<dbReference type="InterPro" id="IPR002464">
    <property type="entry name" value="DNA/RNA_helicase_DEAH_CS"/>
</dbReference>
<keyword evidence="7" id="KW-0547">Nucleotide-binding</keyword>
<dbReference type="InterPro" id="IPR006555">
    <property type="entry name" value="ATP-dep_Helicase_C"/>
</dbReference>
<dbReference type="GO" id="GO:0051536">
    <property type="term" value="F:iron-sulfur cluster binding"/>
    <property type="evidence" value="ECO:0007669"/>
    <property type="project" value="UniProtKB-KW"/>
</dbReference>
<evidence type="ECO:0000256" key="2">
    <source>
        <dbReference type="ARBA" id="ARBA00004123"/>
    </source>
</evidence>
<dbReference type="Pfam" id="PF06733">
    <property type="entry name" value="DEAD_2"/>
    <property type="match status" value="1"/>
</dbReference>
<dbReference type="PROSITE" id="PS00690">
    <property type="entry name" value="DEAH_ATP_HELICASE"/>
    <property type="match status" value="1"/>
</dbReference>